<dbReference type="InterPro" id="IPR004000">
    <property type="entry name" value="Actin"/>
</dbReference>
<organism evidence="2 3">
    <name type="scientific">Chrysochromulina tobinii</name>
    <dbReference type="NCBI Taxonomy" id="1460289"/>
    <lineage>
        <taxon>Eukaryota</taxon>
        <taxon>Haptista</taxon>
        <taxon>Haptophyta</taxon>
        <taxon>Prymnesiophyceae</taxon>
        <taxon>Prymnesiales</taxon>
        <taxon>Chrysochromulinaceae</taxon>
        <taxon>Chrysochromulina</taxon>
    </lineage>
</organism>
<name>A0A0M0J7N5_9EUKA</name>
<reference evidence="3" key="1">
    <citation type="journal article" date="2015" name="PLoS Genet.">
        <title>Genome Sequence and Transcriptome Analyses of Chrysochromulina tobin: Metabolic Tools for Enhanced Algal Fitness in the Prominent Order Prymnesiales (Haptophyceae).</title>
        <authorList>
            <person name="Hovde B.T."/>
            <person name="Deodato C.R."/>
            <person name="Hunsperger H.M."/>
            <person name="Ryken S.A."/>
            <person name="Yost W."/>
            <person name="Jha R.K."/>
            <person name="Patterson J."/>
            <person name="Monnat R.J. Jr."/>
            <person name="Barlow S.B."/>
            <person name="Starkenburg S.R."/>
            <person name="Cattolico R.A."/>
        </authorList>
    </citation>
    <scope>NUCLEOTIDE SEQUENCE</scope>
    <source>
        <strain evidence="3">CCMP291</strain>
    </source>
</reference>
<comment type="caution">
    <text evidence="2">The sequence shown here is derived from an EMBL/GenBank/DDBJ whole genome shotgun (WGS) entry which is preliminary data.</text>
</comment>
<comment type="similarity">
    <text evidence="1">Belongs to the actin family.</text>
</comment>
<gene>
    <name evidence="2" type="ORF">Ctob_003685</name>
</gene>
<dbReference type="SMART" id="SM00268">
    <property type="entry name" value="ACTIN"/>
    <property type="match status" value="1"/>
</dbReference>
<protein>
    <submittedName>
        <fullName evidence="2">Actin superfamily</fullName>
    </submittedName>
</protein>
<dbReference type="Pfam" id="PF00022">
    <property type="entry name" value="Actin"/>
    <property type="match status" value="1"/>
</dbReference>
<dbReference type="InterPro" id="IPR043129">
    <property type="entry name" value="ATPase_NBD"/>
</dbReference>
<dbReference type="AlphaFoldDB" id="A0A0M0J7N5"/>
<proteinExistence type="inferred from homology"/>
<keyword evidence="3" id="KW-1185">Reference proteome</keyword>
<evidence type="ECO:0000313" key="3">
    <source>
        <dbReference type="Proteomes" id="UP000037460"/>
    </source>
</evidence>
<dbReference type="OrthoDB" id="5132116at2759"/>
<evidence type="ECO:0000313" key="2">
    <source>
        <dbReference type="EMBL" id="KOO22248.1"/>
    </source>
</evidence>
<dbReference type="Proteomes" id="UP000037460">
    <property type="component" value="Unassembled WGS sequence"/>
</dbReference>
<dbReference type="FunFam" id="3.30.420.40:FF:000058">
    <property type="entry name" value="Putative actin-related protein 5"/>
    <property type="match status" value="1"/>
</dbReference>
<evidence type="ECO:0000256" key="1">
    <source>
        <dbReference type="RuleBase" id="RU000487"/>
    </source>
</evidence>
<dbReference type="CDD" id="cd13395">
    <property type="entry name" value="ASKHA_NBD_Arp4_ACTL6-like"/>
    <property type="match status" value="1"/>
</dbReference>
<dbReference type="PANTHER" id="PTHR11937">
    <property type="entry name" value="ACTIN"/>
    <property type="match status" value="1"/>
</dbReference>
<accession>A0A0M0J7N5</accession>
<dbReference type="PRINTS" id="PR00190">
    <property type="entry name" value="ACTIN"/>
</dbReference>
<dbReference type="EMBL" id="JWZX01003296">
    <property type="protein sequence ID" value="KOO22248.1"/>
    <property type="molecule type" value="Genomic_DNA"/>
</dbReference>
<sequence>MYGGDEVSAIVIDIGSTCTKSGFAGEDCPKFVVPSSVGILGGEEAGAKAEYRVGTNALCHRVDGMRISSPLSDGIVQDWDACEAILEHTFKSCLACVPSEHPVLFTEPSHNTAAAREKLCELAFEKFDVPAAFLSKNAVLAAFASGRGTALVLDVGGGIISATAVHDGYALTRSVRRHNFAGDAITELVARSVQLRTPPQPLLPLYSLKRSEVGPGEFMYSPIDAPGTHPAFHRYHLLQLFRDVKESACRCAMIAPTPAVPLDSSKWDVELPDHSLLDVAWERMHVPEVLFEPSLLRSSLPPCLQPGGGADAAAIAAGAAELQGMVPDGYMALPDLVAETIRSCDTDVRRELWGSIIVSGGCSLTPGLTERLHGRLNELVPQISMKVKIIAPQTPQERRFAVWIGGSILASLGSFQQLWMSKQEYDEHGASAIHKKCP</sequence>
<dbReference type="Gene3D" id="3.30.420.40">
    <property type="match status" value="3"/>
</dbReference>
<dbReference type="Gene3D" id="3.90.640.10">
    <property type="entry name" value="Actin, Chain A, domain 4"/>
    <property type="match status" value="1"/>
</dbReference>
<dbReference type="FunFam" id="3.30.420.40:FF:000050">
    <property type="entry name" value="Actin, alpha skeletal muscle"/>
    <property type="match status" value="1"/>
</dbReference>
<dbReference type="SUPFAM" id="SSF53067">
    <property type="entry name" value="Actin-like ATPase domain"/>
    <property type="match status" value="2"/>
</dbReference>